<proteinExistence type="predicted"/>
<organism evidence="4 6">
    <name type="scientific">Jannaschia seohaensis</name>
    <dbReference type="NCBI Taxonomy" id="475081"/>
    <lineage>
        <taxon>Bacteria</taxon>
        <taxon>Pseudomonadati</taxon>
        <taxon>Pseudomonadota</taxon>
        <taxon>Alphaproteobacteria</taxon>
        <taxon>Rhodobacterales</taxon>
        <taxon>Roseobacteraceae</taxon>
        <taxon>Jannaschia</taxon>
    </lineage>
</organism>
<feature type="domain" description="GGDEF" evidence="2">
    <location>
        <begin position="178"/>
        <end position="311"/>
    </location>
</feature>
<name>A0A2Y9A1J4_9RHOB</name>
<dbReference type="InterPro" id="IPR001633">
    <property type="entry name" value="EAL_dom"/>
</dbReference>
<dbReference type="PROSITE" id="PS50883">
    <property type="entry name" value="EAL"/>
    <property type="match status" value="1"/>
</dbReference>
<dbReference type="Gene3D" id="3.20.20.450">
    <property type="entry name" value="EAL domain"/>
    <property type="match status" value="1"/>
</dbReference>
<dbReference type="OrthoDB" id="9814202at2"/>
<evidence type="ECO:0000313" key="3">
    <source>
        <dbReference type="EMBL" id="PWJ22032.1"/>
    </source>
</evidence>
<feature type="domain" description="EAL" evidence="1">
    <location>
        <begin position="320"/>
        <end position="571"/>
    </location>
</feature>
<sequence length="575" mass="63346">MTPVIKDGVDLARLAEKLQLAFKASRMGVWEYDAQRKAVHWDDRMLEIYGITDGCNHRPDDFWETHIHPDDLEGTLAYAEECKRTQSDFIRDYRIIRADGAVRHIRSLARSVVEPDGGEKLIGVNIDVTEDYRRAEELCAAQQKLKHEALHDALTGLGNRRRLDEVTQAAFERLGKTDRYCVMHLDLDHFKAVNDTMGHLAGDFVLSTVSGILRDALGDLGTAFRVGGDEFAVFFEVAPPEARVATLADRLIADICQPMDYGGTPISVGVSIGFAFGVGPPDNPSDVFIDADAALYAAKRRGRSCHVVYSAGLRAAVTDISTARHDILGAIARDELICHYQAQFDARSLQIVGAEALVRWSCPDRGLLGPDKFLPQAAAAGLLHRIDRHVLTLVLEQQTRWHAEGVPYPPVAINTSAARLRDRDFVDSVLIQLEPHHDISFELLETAFLDKLEPCLAETLDRMRAAGLRVELDDFGSGHSSVAALQAVRPDRVKIDRSLVAPLRTRPEQALTLDALSRLARLEGAGVVVEGLESGMQLAAIRDIDCDALQGYILQRPLAADDFAAMLCQARRGVA</sequence>
<dbReference type="InterPro" id="IPR035965">
    <property type="entry name" value="PAS-like_dom_sf"/>
</dbReference>
<gene>
    <name evidence="3" type="ORF">BCF38_101441</name>
    <name evidence="4" type="ORF">SAMN05421539_101441</name>
</gene>
<dbReference type="InterPro" id="IPR035919">
    <property type="entry name" value="EAL_sf"/>
</dbReference>
<dbReference type="EMBL" id="QGDJ01000001">
    <property type="protein sequence ID" value="PWJ22032.1"/>
    <property type="molecule type" value="Genomic_DNA"/>
</dbReference>
<accession>A0A2Y9A1J4</accession>
<dbReference type="PANTHER" id="PTHR44757:SF2">
    <property type="entry name" value="BIOFILM ARCHITECTURE MAINTENANCE PROTEIN MBAA"/>
    <property type="match status" value="1"/>
</dbReference>
<dbReference type="Pfam" id="PF00990">
    <property type="entry name" value="GGDEF"/>
    <property type="match status" value="1"/>
</dbReference>
<dbReference type="NCBIfam" id="TIGR00229">
    <property type="entry name" value="sensory_box"/>
    <property type="match status" value="1"/>
</dbReference>
<evidence type="ECO:0000313" key="4">
    <source>
        <dbReference type="EMBL" id="SSA38310.1"/>
    </source>
</evidence>
<reference evidence="6" key="1">
    <citation type="submission" date="2016-10" db="EMBL/GenBank/DDBJ databases">
        <authorList>
            <person name="Varghese N."/>
            <person name="Submissions S."/>
        </authorList>
    </citation>
    <scope>NUCLEOTIDE SEQUENCE [LARGE SCALE GENOMIC DNA]</scope>
    <source>
        <strain evidence="6">DSM 25227</strain>
    </source>
</reference>
<evidence type="ECO:0000313" key="5">
    <source>
        <dbReference type="Proteomes" id="UP000245839"/>
    </source>
</evidence>
<dbReference type="AlphaFoldDB" id="A0A2Y9A1J4"/>
<evidence type="ECO:0000259" key="1">
    <source>
        <dbReference type="PROSITE" id="PS50883"/>
    </source>
</evidence>
<evidence type="ECO:0000259" key="2">
    <source>
        <dbReference type="PROSITE" id="PS50887"/>
    </source>
</evidence>
<dbReference type="CDD" id="cd00130">
    <property type="entry name" value="PAS"/>
    <property type="match status" value="1"/>
</dbReference>
<dbReference type="SUPFAM" id="SSF55073">
    <property type="entry name" value="Nucleotide cyclase"/>
    <property type="match status" value="1"/>
</dbReference>
<dbReference type="SUPFAM" id="SSF55785">
    <property type="entry name" value="PYP-like sensor domain (PAS domain)"/>
    <property type="match status" value="1"/>
</dbReference>
<dbReference type="RefSeq" id="WP_109562625.1">
    <property type="nucleotide sequence ID" value="NZ_QGDJ01000001.1"/>
</dbReference>
<dbReference type="Gene3D" id="3.30.70.270">
    <property type="match status" value="1"/>
</dbReference>
<dbReference type="Proteomes" id="UP000251571">
    <property type="component" value="Unassembled WGS sequence"/>
</dbReference>
<dbReference type="EMBL" id="UETC01000001">
    <property type="protein sequence ID" value="SSA38310.1"/>
    <property type="molecule type" value="Genomic_DNA"/>
</dbReference>
<dbReference type="Gene3D" id="2.10.70.100">
    <property type="match status" value="1"/>
</dbReference>
<dbReference type="PROSITE" id="PS50887">
    <property type="entry name" value="GGDEF"/>
    <property type="match status" value="1"/>
</dbReference>
<dbReference type="CDD" id="cd01948">
    <property type="entry name" value="EAL"/>
    <property type="match status" value="1"/>
</dbReference>
<dbReference type="Pfam" id="PF08447">
    <property type="entry name" value="PAS_3"/>
    <property type="match status" value="1"/>
</dbReference>
<dbReference type="SUPFAM" id="SSF141868">
    <property type="entry name" value="EAL domain-like"/>
    <property type="match status" value="1"/>
</dbReference>
<protein>
    <submittedName>
        <fullName evidence="4">PAS domain S-box-containing protein/diguanylate cyclase (GGDEF) domain-containing protein</fullName>
    </submittedName>
    <submittedName>
        <fullName evidence="3">PAS domain S-box-containing protein/diguanylate cyclase (GGDEF)-like protein</fullName>
    </submittedName>
</protein>
<dbReference type="PANTHER" id="PTHR44757">
    <property type="entry name" value="DIGUANYLATE CYCLASE DGCP"/>
    <property type="match status" value="1"/>
</dbReference>
<dbReference type="Pfam" id="PF00563">
    <property type="entry name" value="EAL"/>
    <property type="match status" value="1"/>
</dbReference>
<dbReference type="Proteomes" id="UP000245839">
    <property type="component" value="Unassembled WGS sequence"/>
</dbReference>
<evidence type="ECO:0000313" key="6">
    <source>
        <dbReference type="Proteomes" id="UP000251571"/>
    </source>
</evidence>
<reference evidence="3 5" key="3">
    <citation type="submission" date="2018-03" db="EMBL/GenBank/DDBJ databases">
        <title>Genomic Encyclopedia of Archaeal and Bacterial Type Strains, Phase II (KMG-II): from individual species to whole genera.</title>
        <authorList>
            <person name="Goeker M."/>
        </authorList>
    </citation>
    <scope>NUCLEOTIDE SEQUENCE [LARGE SCALE GENOMIC DNA]</scope>
    <source>
        <strain evidence="3 5">DSM 25227</strain>
    </source>
</reference>
<dbReference type="NCBIfam" id="TIGR00254">
    <property type="entry name" value="GGDEF"/>
    <property type="match status" value="1"/>
</dbReference>
<dbReference type="InterPro" id="IPR043128">
    <property type="entry name" value="Rev_trsase/Diguanyl_cyclase"/>
</dbReference>
<dbReference type="SMART" id="SM00052">
    <property type="entry name" value="EAL"/>
    <property type="match status" value="1"/>
</dbReference>
<dbReference type="Gene3D" id="3.30.450.20">
    <property type="entry name" value="PAS domain"/>
    <property type="match status" value="1"/>
</dbReference>
<keyword evidence="5" id="KW-1185">Reference proteome</keyword>
<dbReference type="InterPro" id="IPR000160">
    <property type="entry name" value="GGDEF_dom"/>
</dbReference>
<dbReference type="InterPro" id="IPR052155">
    <property type="entry name" value="Biofilm_reg_signaling"/>
</dbReference>
<reference evidence="4" key="2">
    <citation type="submission" date="2016-10" db="EMBL/GenBank/DDBJ databases">
        <authorList>
            <person name="Cai Z."/>
        </authorList>
    </citation>
    <scope>NUCLEOTIDE SEQUENCE [LARGE SCALE GENOMIC DNA]</scope>
    <source>
        <strain evidence="4">DSM 25227</strain>
    </source>
</reference>
<dbReference type="SMART" id="SM00267">
    <property type="entry name" value="GGDEF"/>
    <property type="match status" value="1"/>
</dbReference>
<dbReference type="CDD" id="cd01949">
    <property type="entry name" value="GGDEF"/>
    <property type="match status" value="1"/>
</dbReference>
<dbReference type="InterPro" id="IPR029787">
    <property type="entry name" value="Nucleotide_cyclase"/>
</dbReference>
<dbReference type="InterPro" id="IPR013655">
    <property type="entry name" value="PAS_fold_3"/>
</dbReference>
<dbReference type="InterPro" id="IPR000014">
    <property type="entry name" value="PAS"/>
</dbReference>